<comment type="caution">
    <text evidence="2">The sequence shown here is derived from an EMBL/GenBank/DDBJ whole genome shotgun (WGS) entry which is preliminary data.</text>
</comment>
<evidence type="ECO:0000313" key="3">
    <source>
        <dbReference type="Proteomes" id="UP001054252"/>
    </source>
</evidence>
<accession>A0AAV5MGN5</accession>
<name>A0AAV5MGN5_9ROSI</name>
<feature type="compositionally biased region" description="Polar residues" evidence="1">
    <location>
        <begin position="1"/>
        <end position="12"/>
    </location>
</feature>
<dbReference type="Proteomes" id="UP001054252">
    <property type="component" value="Unassembled WGS sequence"/>
</dbReference>
<feature type="region of interest" description="Disordered" evidence="1">
    <location>
        <begin position="1"/>
        <end position="41"/>
    </location>
</feature>
<gene>
    <name evidence="2" type="ORF">SLEP1_g54606</name>
</gene>
<evidence type="ECO:0000313" key="2">
    <source>
        <dbReference type="EMBL" id="GKV47737.1"/>
    </source>
</evidence>
<keyword evidence="3" id="KW-1185">Reference proteome</keyword>
<sequence>MEEAKAQQNRNFQQGQSPQHPQQAPQQQQQQKPIRPLNQVEPQMRIRMLGKSATQISSGHSRLFKMPVRANRGTDLLQTGSWRAYSHHF</sequence>
<dbReference type="EMBL" id="BPVZ01000234">
    <property type="protein sequence ID" value="GKV47737.1"/>
    <property type="molecule type" value="Genomic_DNA"/>
</dbReference>
<dbReference type="AlphaFoldDB" id="A0AAV5MGN5"/>
<protein>
    <submittedName>
        <fullName evidence="2">Uncharacterized protein</fullName>
    </submittedName>
</protein>
<organism evidence="2 3">
    <name type="scientific">Rubroshorea leprosula</name>
    <dbReference type="NCBI Taxonomy" id="152421"/>
    <lineage>
        <taxon>Eukaryota</taxon>
        <taxon>Viridiplantae</taxon>
        <taxon>Streptophyta</taxon>
        <taxon>Embryophyta</taxon>
        <taxon>Tracheophyta</taxon>
        <taxon>Spermatophyta</taxon>
        <taxon>Magnoliopsida</taxon>
        <taxon>eudicotyledons</taxon>
        <taxon>Gunneridae</taxon>
        <taxon>Pentapetalae</taxon>
        <taxon>rosids</taxon>
        <taxon>malvids</taxon>
        <taxon>Malvales</taxon>
        <taxon>Dipterocarpaceae</taxon>
        <taxon>Rubroshorea</taxon>
    </lineage>
</organism>
<feature type="compositionally biased region" description="Low complexity" evidence="1">
    <location>
        <begin position="13"/>
        <end position="39"/>
    </location>
</feature>
<proteinExistence type="predicted"/>
<evidence type="ECO:0000256" key="1">
    <source>
        <dbReference type="SAM" id="MobiDB-lite"/>
    </source>
</evidence>
<reference evidence="2 3" key="1">
    <citation type="journal article" date="2021" name="Commun. Biol.">
        <title>The genome of Shorea leprosula (Dipterocarpaceae) highlights the ecological relevance of drought in aseasonal tropical rainforests.</title>
        <authorList>
            <person name="Ng K.K.S."/>
            <person name="Kobayashi M.J."/>
            <person name="Fawcett J.A."/>
            <person name="Hatakeyama M."/>
            <person name="Paape T."/>
            <person name="Ng C.H."/>
            <person name="Ang C.C."/>
            <person name="Tnah L.H."/>
            <person name="Lee C.T."/>
            <person name="Nishiyama T."/>
            <person name="Sese J."/>
            <person name="O'Brien M.J."/>
            <person name="Copetti D."/>
            <person name="Mohd Noor M.I."/>
            <person name="Ong R.C."/>
            <person name="Putra M."/>
            <person name="Sireger I.Z."/>
            <person name="Indrioko S."/>
            <person name="Kosugi Y."/>
            <person name="Izuno A."/>
            <person name="Isagi Y."/>
            <person name="Lee S.L."/>
            <person name="Shimizu K.K."/>
        </authorList>
    </citation>
    <scope>NUCLEOTIDE SEQUENCE [LARGE SCALE GENOMIC DNA]</scope>
    <source>
        <strain evidence="2">214</strain>
    </source>
</reference>